<dbReference type="OrthoDB" id="3513445at2759"/>
<keyword evidence="2" id="KW-1185">Reference proteome</keyword>
<dbReference type="AlphaFoldDB" id="A0A9X0DL49"/>
<reference evidence="1" key="1">
    <citation type="submission" date="2022-11" db="EMBL/GenBank/DDBJ databases">
        <title>Genome Resource of Sclerotinia nivalis Strain SnTB1, a Plant Pathogen Isolated from American Ginseng.</title>
        <authorList>
            <person name="Fan S."/>
        </authorList>
    </citation>
    <scope>NUCLEOTIDE SEQUENCE</scope>
    <source>
        <strain evidence="1">SnTB1</strain>
    </source>
</reference>
<organism evidence="1 2">
    <name type="scientific">Sclerotinia nivalis</name>
    <dbReference type="NCBI Taxonomy" id="352851"/>
    <lineage>
        <taxon>Eukaryota</taxon>
        <taxon>Fungi</taxon>
        <taxon>Dikarya</taxon>
        <taxon>Ascomycota</taxon>
        <taxon>Pezizomycotina</taxon>
        <taxon>Leotiomycetes</taxon>
        <taxon>Helotiales</taxon>
        <taxon>Sclerotiniaceae</taxon>
        <taxon>Sclerotinia</taxon>
    </lineage>
</organism>
<dbReference type="EMBL" id="JAPEIS010000005">
    <property type="protein sequence ID" value="KAJ8066300.1"/>
    <property type="molecule type" value="Genomic_DNA"/>
</dbReference>
<gene>
    <name evidence="1" type="ORF">OCU04_005379</name>
</gene>
<sequence length="232" mass="25327">MADSSSTLYAKAMVEAQKTVHYVLDKAPGAYESGKEAAVTVAAKIQPALNSAVEKTPILIQRSKVVARQLYQDAPRYLGTAKVAARQLYQDAPRHLGTAKVAARQLYQDAPRHLGTAKVAAGQLYQDTPRHLNTAKQAGMRALEDPSQSARSLLDIVGPIVRQHPYVSGFVVWAALAVKFGTFWPVRALFRIFGFGKGVTPGSSAASWQSRQVNVQRNSWFSLFQSCGDRLN</sequence>
<name>A0A9X0DL49_9HELO</name>
<dbReference type="InterPro" id="IPR038213">
    <property type="entry name" value="IFI6/IFI27-like_sf"/>
</dbReference>
<evidence type="ECO:0000313" key="2">
    <source>
        <dbReference type="Proteomes" id="UP001152300"/>
    </source>
</evidence>
<dbReference type="Gene3D" id="6.10.110.10">
    <property type="match status" value="1"/>
</dbReference>
<dbReference type="Proteomes" id="UP001152300">
    <property type="component" value="Unassembled WGS sequence"/>
</dbReference>
<evidence type="ECO:0000313" key="1">
    <source>
        <dbReference type="EMBL" id="KAJ8066300.1"/>
    </source>
</evidence>
<accession>A0A9X0DL49</accession>
<comment type="caution">
    <text evidence="1">The sequence shown here is derived from an EMBL/GenBank/DDBJ whole genome shotgun (WGS) entry which is preliminary data.</text>
</comment>
<protein>
    <submittedName>
        <fullName evidence="1">Uncharacterized protein</fullName>
    </submittedName>
</protein>
<proteinExistence type="predicted"/>